<feature type="domain" description="Mycothiol-dependent maleylpyruvate isomerase metal-binding" evidence="1">
    <location>
        <begin position="23"/>
        <end position="105"/>
    </location>
</feature>
<sequence>MKTSSRLSRADVWTVIRTDRLTLAADLDGLTDDDWSTPSLCPGWTVHDVLAHIVDTARTGRLSFARDMVIARFDFDRANESGVRRRLRDRPADTVADLRAAADLTRTPPAPIATRLVEAIVHGEDIRRPLGITGSYPTPAVLDALDYQLRTAVSWGGGAERAEGLRLVATDCDYTAGDGETVEGTAVDLLLRFSGRDVG</sequence>
<evidence type="ECO:0000313" key="3">
    <source>
        <dbReference type="Proteomes" id="UP000444960"/>
    </source>
</evidence>
<keyword evidence="3" id="KW-1185">Reference proteome</keyword>
<dbReference type="EMBL" id="BJOV01000005">
    <property type="protein sequence ID" value="GEE02106.1"/>
    <property type="molecule type" value="Genomic_DNA"/>
</dbReference>
<dbReference type="SUPFAM" id="SSF109854">
    <property type="entry name" value="DinB/YfiT-like putative metalloenzymes"/>
    <property type="match status" value="1"/>
</dbReference>
<dbReference type="Proteomes" id="UP000444960">
    <property type="component" value="Unassembled WGS sequence"/>
</dbReference>
<dbReference type="InterPro" id="IPR017517">
    <property type="entry name" value="Maleyloyr_isom"/>
</dbReference>
<dbReference type="AlphaFoldDB" id="A0A7I9V9N1"/>
<evidence type="ECO:0000259" key="1">
    <source>
        <dbReference type="Pfam" id="PF11716"/>
    </source>
</evidence>
<dbReference type="InterPro" id="IPR034660">
    <property type="entry name" value="DinB/YfiT-like"/>
</dbReference>
<dbReference type="Gene3D" id="1.20.120.450">
    <property type="entry name" value="dinb family like domain"/>
    <property type="match status" value="1"/>
</dbReference>
<name>A0A7I9V9N1_9ACTN</name>
<dbReference type="RefSeq" id="WP_228461451.1">
    <property type="nucleotide sequence ID" value="NZ_BJOV01000005.1"/>
</dbReference>
<evidence type="ECO:0000313" key="2">
    <source>
        <dbReference type="EMBL" id="GEE02106.1"/>
    </source>
</evidence>
<accession>A0A7I9V9N1</accession>
<gene>
    <name evidence="2" type="ORF">nbrc107696_25520</name>
</gene>
<reference evidence="3" key="1">
    <citation type="submission" date="2019-06" db="EMBL/GenBank/DDBJ databases">
        <title>Gordonia isolated from sludge of a wastewater treatment plant.</title>
        <authorList>
            <person name="Tamura T."/>
            <person name="Aoyama K."/>
            <person name="Kang Y."/>
            <person name="Saito S."/>
            <person name="Akiyama N."/>
            <person name="Yazawa K."/>
            <person name="Gonoi T."/>
            <person name="Mikami Y."/>
        </authorList>
    </citation>
    <scope>NUCLEOTIDE SEQUENCE [LARGE SCALE GENOMIC DNA]</scope>
    <source>
        <strain evidence="3">NBRC 107696</strain>
    </source>
</reference>
<protein>
    <recommendedName>
        <fullName evidence="1">Mycothiol-dependent maleylpyruvate isomerase metal-binding domain-containing protein</fullName>
    </recommendedName>
</protein>
<comment type="caution">
    <text evidence="2">The sequence shown here is derived from an EMBL/GenBank/DDBJ whole genome shotgun (WGS) entry which is preliminary data.</text>
</comment>
<dbReference type="GO" id="GO:0046872">
    <property type="term" value="F:metal ion binding"/>
    <property type="evidence" value="ECO:0007669"/>
    <property type="project" value="InterPro"/>
</dbReference>
<organism evidence="2 3">
    <name type="scientific">Gordonia spumicola</name>
    <dbReference type="NCBI Taxonomy" id="589161"/>
    <lineage>
        <taxon>Bacteria</taxon>
        <taxon>Bacillati</taxon>
        <taxon>Actinomycetota</taxon>
        <taxon>Actinomycetes</taxon>
        <taxon>Mycobacteriales</taxon>
        <taxon>Gordoniaceae</taxon>
        <taxon>Gordonia</taxon>
    </lineage>
</organism>
<dbReference type="InterPro" id="IPR024344">
    <property type="entry name" value="MDMPI_metal-binding"/>
</dbReference>
<dbReference type="Pfam" id="PF11716">
    <property type="entry name" value="MDMPI_N"/>
    <property type="match status" value="1"/>
</dbReference>
<proteinExistence type="predicted"/>
<dbReference type="NCBIfam" id="TIGR03083">
    <property type="entry name" value="maleylpyruvate isomerase family mycothiol-dependent enzyme"/>
    <property type="match status" value="1"/>
</dbReference>